<evidence type="ECO:0008006" key="3">
    <source>
        <dbReference type="Google" id="ProtNLM"/>
    </source>
</evidence>
<evidence type="ECO:0000313" key="2">
    <source>
        <dbReference type="Proteomes" id="UP001501442"/>
    </source>
</evidence>
<accession>A0ABP8UPY4</accession>
<comment type="caution">
    <text evidence="1">The sequence shown here is derived from an EMBL/GenBank/DDBJ whole genome shotgun (WGS) entry which is preliminary data.</text>
</comment>
<name>A0ABP8UPY4_9ACTN</name>
<keyword evidence="2" id="KW-1185">Reference proteome</keyword>
<organism evidence="1 2">
    <name type="scientific">Actinoallomurus vinaceus</name>
    <dbReference type="NCBI Taxonomy" id="1080074"/>
    <lineage>
        <taxon>Bacteria</taxon>
        <taxon>Bacillati</taxon>
        <taxon>Actinomycetota</taxon>
        <taxon>Actinomycetes</taxon>
        <taxon>Streptosporangiales</taxon>
        <taxon>Thermomonosporaceae</taxon>
        <taxon>Actinoallomurus</taxon>
    </lineage>
</organism>
<dbReference type="RefSeq" id="WP_345438722.1">
    <property type="nucleotide sequence ID" value="NZ_BAABHK010000016.1"/>
</dbReference>
<gene>
    <name evidence="1" type="ORF">GCM10023196_082580</name>
</gene>
<dbReference type="EMBL" id="BAABHK010000016">
    <property type="protein sequence ID" value="GAA4635770.1"/>
    <property type="molecule type" value="Genomic_DNA"/>
</dbReference>
<sequence length="76" mass="8600">MTRKTLRRCGAVVRAFGPAQCRHDHPTRPRAREDDATLIAASRDEPERFAELYDRHAAAIQRMDLLALIGRMPDGT</sequence>
<dbReference type="Proteomes" id="UP001501442">
    <property type="component" value="Unassembled WGS sequence"/>
</dbReference>
<proteinExistence type="predicted"/>
<evidence type="ECO:0000313" key="1">
    <source>
        <dbReference type="EMBL" id="GAA4635770.1"/>
    </source>
</evidence>
<protein>
    <recommendedName>
        <fullName evidence="3">DUF5753 domain-containing protein</fullName>
    </recommendedName>
</protein>
<reference evidence="2" key="1">
    <citation type="journal article" date="2019" name="Int. J. Syst. Evol. Microbiol.">
        <title>The Global Catalogue of Microorganisms (GCM) 10K type strain sequencing project: providing services to taxonomists for standard genome sequencing and annotation.</title>
        <authorList>
            <consortium name="The Broad Institute Genomics Platform"/>
            <consortium name="The Broad Institute Genome Sequencing Center for Infectious Disease"/>
            <person name="Wu L."/>
            <person name="Ma J."/>
        </authorList>
    </citation>
    <scope>NUCLEOTIDE SEQUENCE [LARGE SCALE GENOMIC DNA]</scope>
    <source>
        <strain evidence="2">JCM 17939</strain>
    </source>
</reference>